<evidence type="ECO:0000259" key="6">
    <source>
        <dbReference type="Pfam" id="PF09864"/>
    </source>
</evidence>
<dbReference type="Pfam" id="PF09864">
    <property type="entry name" value="MliC"/>
    <property type="match status" value="1"/>
</dbReference>
<dbReference type="InterPro" id="IPR036328">
    <property type="entry name" value="MliC_sf"/>
</dbReference>
<dbReference type="RefSeq" id="WP_158453273.1">
    <property type="nucleotide sequence ID" value="NZ_CABPRW010000001.1"/>
</dbReference>
<keyword evidence="3" id="KW-0564">Palmitate</keyword>
<dbReference type="EMBL" id="CP047385">
    <property type="protein sequence ID" value="QHF13496.1"/>
    <property type="molecule type" value="Genomic_DNA"/>
</dbReference>
<name>A0ABX6HRG3_9BURK</name>
<feature type="signal peptide" evidence="5">
    <location>
        <begin position="1"/>
        <end position="27"/>
    </location>
</feature>
<feature type="chain" id="PRO_5045226032" description="C-type lysozyme inhibitor domain-containing protein" evidence="5">
    <location>
        <begin position="28"/>
        <end position="105"/>
    </location>
</feature>
<feature type="domain" description="C-type lysozyme inhibitor" evidence="6">
    <location>
        <begin position="32"/>
        <end position="96"/>
    </location>
</feature>
<evidence type="ECO:0000256" key="1">
    <source>
        <dbReference type="ARBA" id="ARBA00022729"/>
    </source>
</evidence>
<evidence type="ECO:0000313" key="7">
    <source>
        <dbReference type="EMBL" id="QHF13496.1"/>
    </source>
</evidence>
<protein>
    <recommendedName>
        <fullName evidence="6">C-type lysozyme inhibitor domain-containing protein</fullName>
    </recommendedName>
</protein>
<dbReference type="Gene3D" id="2.40.128.200">
    <property type="match status" value="1"/>
</dbReference>
<evidence type="ECO:0000313" key="8">
    <source>
        <dbReference type="Proteomes" id="UP000035080"/>
    </source>
</evidence>
<dbReference type="InterPro" id="IPR018660">
    <property type="entry name" value="MliC"/>
</dbReference>
<proteinExistence type="predicted"/>
<dbReference type="Proteomes" id="UP000035080">
    <property type="component" value="Chromosome"/>
</dbReference>
<gene>
    <name evidence="7" type="ORF">PI93_013235</name>
</gene>
<keyword evidence="4" id="KW-0449">Lipoprotein</keyword>
<reference evidence="7 8" key="1">
    <citation type="journal article" date="2015" name="Genome Announc.">
        <title>Genome Sequences of Two Pandoraea pnomenusa Isolates Recovered 11 Months Apart from a Cystic Fibrosis Patient.</title>
        <authorList>
            <person name="Ee R."/>
            <person name="Ambrose M."/>
            <person name="Lazenby J."/>
            <person name="Williams P."/>
            <person name="Chan K.G."/>
            <person name="Roddam L."/>
        </authorList>
    </citation>
    <scope>NUCLEOTIDE SEQUENCE [LARGE SCALE GENOMIC DNA]</scope>
    <source>
        <strain evidence="7 8">6399</strain>
    </source>
</reference>
<organism evidence="7 8">
    <name type="scientific">Pandoraea fibrosis</name>
    <dbReference type="NCBI Taxonomy" id="1891094"/>
    <lineage>
        <taxon>Bacteria</taxon>
        <taxon>Pseudomonadati</taxon>
        <taxon>Pseudomonadota</taxon>
        <taxon>Betaproteobacteria</taxon>
        <taxon>Burkholderiales</taxon>
        <taxon>Burkholderiaceae</taxon>
        <taxon>Pandoraea</taxon>
    </lineage>
</organism>
<keyword evidence="2" id="KW-0472">Membrane</keyword>
<evidence type="ECO:0000256" key="3">
    <source>
        <dbReference type="ARBA" id="ARBA00023139"/>
    </source>
</evidence>
<accession>A0ABX6HRG3</accession>
<dbReference type="SUPFAM" id="SSF141488">
    <property type="entry name" value="YdhA-like"/>
    <property type="match status" value="1"/>
</dbReference>
<sequence>MMSRTSIRLSGVALTGALALTGGAVQAKSVSYLCDNAHVALVVYDDHNLGGNVTLYWMGKREVLKPARAASGEKHVGSTLVWWSKGPEGTLYTAKDERPITQCKE</sequence>
<evidence type="ECO:0000256" key="5">
    <source>
        <dbReference type="SAM" id="SignalP"/>
    </source>
</evidence>
<evidence type="ECO:0000256" key="4">
    <source>
        <dbReference type="ARBA" id="ARBA00023288"/>
    </source>
</evidence>
<keyword evidence="8" id="KW-1185">Reference proteome</keyword>
<keyword evidence="1 5" id="KW-0732">Signal</keyword>
<evidence type="ECO:0000256" key="2">
    <source>
        <dbReference type="ARBA" id="ARBA00023136"/>
    </source>
</evidence>